<gene>
    <name evidence="6" type="primary">sbpA</name>
    <name evidence="6" type="ORF">ERS852551_02154</name>
</gene>
<feature type="compositionally biased region" description="Low complexity" evidence="3">
    <location>
        <begin position="42"/>
        <end position="53"/>
    </location>
</feature>
<dbReference type="Pfam" id="PF13407">
    <property type="entry name" value="Peripla_BP_4"/>
    <property type="match status" value="1"/>
</dbReference>
<sequence length="387" mass="40772">MKKILASILASAMVFSLSACGSSAPAESSNAAPAASTAPAASAAPADESGSPSTVAGGGKIGVSMPTQSLQRWNQDGTNMKAELEAAGYEVDLQYAGDNDIPTQVSQLENMISSGCNALVVASIDGSALTEVLKGAKDAGIPVIAYDRLIMNSDAVSYYATFDNYKVGTIQGNYIKDALDLDNAEGPFNIELFTGAPDDNNVNFFFGGAMDVLNPYIESGKLVVLSGQTEKAQCATPNWSAEESQKRMENLITSNGYGPEGTRLDAVLCSNDSTAYGVQNALIAAGYTPENMPIITGQDCDKPNVKNIVAGYQDMSVFKDTRTLASQVVKMVDAVMQGSEPEINDTETYDNGTGVIPSYLCDPVVCTVDNYKELLIDSGYYTEADID</sequence>
<dbReference type="CDD" id="cd19994">
    <property type="entry name" value="PBP1_ChvE"/>
    <property type="match status" value="1"/>
</dbReference>
<evidence type="ECO:0000256" key="4">
    <source>
        <dbReference type="SAM" id="SignalP"/>
    </source>
</evidence>
<dbReference type="Gene3D" id="3.40.50.2300">
    <property type="match status" value="2"/>
</dbReference>
<evidence type="ECO:0000256" key="3">
    <source>
        <dbReference type="SAM" id="MobiDB-lite"/>
    </source>
</evidence>
<dbReference type="NCBIfam" id="NF040907">
    <property type="entry name" value="ChvE"/>
    <property type="match status" value="1"/>
</dbReference>
<dbReference type="AlphaFoldDB" id="A0A174RS55"/>
<evidence type="ECO:0000256" key="1">
    <source>
        <dbReference type="ARBA" id="ARBA00004196"/>
    </source>
</evidence>
<feature type="domain" description="Periplasmic binding protein" evidence="5">
    <location>
        <begin position="61"/>
        <end position="339"/>
    </location>
</feature>
<dbReference type="InterPro" id="IPR050555">
    <property type="entry name" value="Bact_Solute-Bind_Prot2"/>
</dbReference>
<dbReference type="OrthoDB" id="9769193at2"/>
<dbReference type="RefSeq" id="WP_055245367.1">
    <property type="nucleotide sequence ID" value="NZ_CABIWA010000003.1"/>
</dbReference>
<dbReference type="GO" id="GO:0030246">
    <property type="term" value="F:carbohydrate binding"/>
    <property type="evidence" value="ECO:0007669"/>
    <property type="project" value="TreeGrafter"/>
</dbReference>
<dbReference type="PROSITE" id="PS51257">
    <property type="entry name" value="PROKAR_LIPOPROTEIN"/>
    <property type="match status" value="1"/>
</dbReference>
<dbReference type="SUPFAM" id="SSF53822">
    <property type="entry name" value="Periplasmic binding protein-like I"/>
    <property type="match status" value="1"/>
</dbReference>
<dbReference type="InterPro" id="IPR028082">
    <property type="entry name" value="Peripla_BP_I"/>
</dbReference>
<evidence type="ECO:0000256" key="2">
    <source>
        <dbReference type="ARBA" id="ARBA00022729"/>
    </source>
</evidence>
<dbReference type="EMBL" id="CZBE01000014">
    <property type="protein sequence ID" value="CUP85139.1"/>
    <property type="molecule type" value="Genomic_DNA"/>
</dbReference>
<comment type="subcellular location">
    <subcellularLocation>
        <location evidence="1">Cell envelope</location>
    </subcellularLocation>
</comment>
<protein>
    <submittedName>
        <fullName evidence="6">Multiple sugar-binding periplasmic protein sbpA</fullName>
    </submittedName>
</protein>
<dbReference type="GO" id="GO:0030288">
    <property type="term" value="C:outer membrane-bounded periplasmic space"/>
    <property type="evidence" value="ECO:0007669"/>
    <property type="project" value="TreeGrafter"/>
</dbReference>
<dbReference type="PANTHER" id="PTHR30036">
    <property type="entry name" value="D-XYLOSE-BINDING PERIPLASMIC PROTEIN"/>
    <property type="match status" value="1"/>
</dbReference>
<dbReference type="InterPro" id="IPR025997">
    <property type="entry name" value="SBP_2_dom"/>
</dbReference>
<accession>A0A174RS55</accession>
<reference evidence="6 7" key="1">
    <citation type="submission" date="2015-09" db="EMBL/GenBank/DDBJ databases">
        <authorList>
            <consortium name="Pathogen Informatics"/>
        </authorList>
    </citation>
    <scope>NUCLEOTIDE SEQUENCE [LARGE SCALE GENOMIC DNA]</scope>
    <source>
        <strain evidence="6 7">2789STDY5834939</strain>
    </source>
</reference>
<feature type="signal peptide" evidence="4">
    <location>
        <begin position="1"/>
        <end position="21"/>
    </location>
</feature>
<keyword evidence="2 4" id="KW-0732">Signal</keyword>
<dbReference type="InterPro" id="IPR049784">
    <property type="entry name" value="ChvE-like"/>
</dbReference>
<evidence type="ECO:0000313" key="7">
    <source>
        <dbReference type="Proteomes" id="UP000095765"/>
    </source>
</evidence>
<feature type="chain" id="PRO_5039295239" evidence="4">
    <location>
        <begin position="22"/>
        <end position="387"/>
    </location>
</feature>
<name>A0A174RS55_9FIRM</name>
<dbReference type="PANTHER" id="PTHR30036:SF1">
    <property type="entry name" value="D-XYLOSE-BINDING PERIPLASMIC PROTEIN"/>
    <property type="match status" value="1"/>
</dbReference>
<organism evidence="6 7">
    <name type="scientific">Anaerotruncus colihominis</name>
    <dbReference type="NCBI Taxonomy" id="169435"/>
    <lineage>
        <taxon>Bacteria</taxon>
        <taxon>Bacillati</taxon>
        <taxon>Bacillota</taxon>
        <taxon>Clostridia</taxon>
        <taxon>Eubacteriales</taxon>
        <taxon>Oscillospiraceae</taxon>
        <taxon>Anaerotruncus</taxon>
    </lineage>
</organism>
<feature type="region of interest" description="Disordered" evidence="3">
    <location>
        <begin position="42"/>
        <end position="61"/>
    </location>
</feature>
<evidence type="ECO:0000313" key="6">
    <source>
        <dbReference type="EMBL" id="CUP85139.1"/>
    </source>
</evidence>
<evidence type="ECO:0000259" key="5">
    <source>
        <dbReference type="Pfam" id="PF13407"/>
    </source>
</evidence>
<proteinExistence type="predicted"/>
<dbReference type="Proteomes" id="UP000095765">
    <property type="component" value="Unassembled WGS sequence"/>
</dbReference>